<gene>
    <name evidence="3" type="ORF">ACFYNZ_10080</name>
</gene>
<reference evidence="3 4" key="1">
    <citation type="submission" date="2024-10" db="EMBL/GenBank/DDBJ databases">
        <title>The Natural Products Discovery Center: Release of the First 8490 Sequenced Strains for Exploring Actinobacteria Biosynthetic Diversity.</title>
        <authorList>
            <person name="Kalkreuter E."/>
            <person name="Kautsar S.A."/>
            <person name="Yang D."/>
            <person name="Bader C.D."/>
            <person name="Teijaro C.N."/>
            <person name="Fluegel L."/>
            <person name="Davis C.M."/>
            <person name="Simpson J.R."/>
            <person name="Lauterbach L."/>
            <person name="Steele A.D."/>
            <person name="Gui C."/>
            <person name="Meng S."/>
            <person name="Li G."/>
            <person name="Viehrig K."/>
            <person name="Ye F."/>
            <person name="Su P."/>
            <person name="Kiefer A.F."/>
            <person name="Nichols A."/>
            <person name="Cepeda A.J."/>
            <person name="Yan W."/>
            <person name="Fan B."/>
            <person name="Jiang Y."/>
            <person name="Adhikari A."/>
            <person name="Zheng C.-J."/>
            <person name="Schuster L."/>
            <person name="Cowan T.M."/>
            <person name="Smanski M.J."/>
            <person name="Chevrette M.G."/>
            <person name="De Carvalho L.P.S."/>
            <person name="Shen B."/>
        </authorList>
    </citation>
    <scope>NUCLEOTIDE SEQUENCE [LARGE SCALE GENOMIC DNA]</scope>
    <source>
        <strain evidence="3 4">NPDC007147</strain>
    </source>
</reference>
<organism evidence="3 4">
    <name type="scientific">Streptomyces kebangsaanensis</name>
    <dbReference type="NCBI Taxonomy" id="864058"/>
    <lineage>
        <taxon>Bacteria</taxon>
        <taxon>Bacillati</taxon>
        <taxon>Actinomycetota</taxon>
        <taxon>Actinomycetes</taxon>
        <taxon>Kitasatosporales</taxon>
        <taxon>Streptomycetaceae</taxon>
        <taxon>Streptomyces</taxon>
    </lineage>
</organism>
<comment type="caution">
    <text evidence="3">The sequence shown here is derived from an EMBL/GenBank/DDBJ whole genome shotgun (WGS) entry which is preliminary data.</text>
</comment>
<proteinExistence type="predicted"/>
<evidence type="ECO:0000256" key="2">
    <source>
        <dbReference type="SAM" id="SignalP"/>
    </source>
</evidence>
<dbReference type="RefSeq" id="WP_388345510.1">
    <property type="nucleotide sequence ID" value="NZ_JBIAFJ010000006.1"/>
</dbReference>
<feature type="region of interest" description="Disordered" evidence="1">
    <location>
        <begin position="25"/>
        <end position="57"/>
    </location>
</feature>
<feature type="signal peptide" evidence="2">
    <location>
        <begin position="1"/>
        <end position="24"/>
    </location>
</feature>
<feature type="chain" id="PRO_5045498522" description="Lipoprotein" evidence="2">
    <location>
        <begin position="25"/>
        <end position="263"/>
    </location>
</feature>
<evidence type="ECO:0000313" key="4">
    <source>
        <dbReference type="Proteomes" id="UP001601197"/>
    </source>
</evidence>
<name>A0ABW6KPP1_9ACTN</name>
<dbReference type="EMBL" id="JBIAFJ010000006">
    <property type="protein sequence ID" value="MFE9169856.1"/>
    <property type="molecule type" value="Genomic_DNA"/>
</dbReference>
<dbReference type="PROSITE" id="PS51257">
    <property type="entry name" value="PROKAR_LIPOPROTEIN"/>
    <property type="match status" value="1"/>
</dbReference>
<sequence length="263" mass="26528">MRSPVVRRTALAASAAALALLATACGGSSDGDSKDKAGDGKTTQAEKTPSAAPAKALTADELEKVALTQADVKSGKVTTEVPAADDVAQDKVKADDAACAPLTYLQAGSYVGEPAATVKRSWLGDAQKPKAGAKPEDAMLAALDRAKVVVTLASYEDGGAEQAMKDLNTAATKCAGGFSYAVGGDKVKIVKVATEGAPQGADEALAVTTTMDAEGVKAPVKGVVVRKGATLAYFPAVNLASMAGGKDFDFPAELVDAQLAKLK</sequence>
<evidence type="ECO:0000256" key="1">
    <source>
        <dbReference type="SAM" id="MobiDB-lite"/>
    </source>
</evidence>
<protein>
    <recommendedName>
        <fullName evidence="5">Lipoprotein</fullName>
    </recommendedName>
</protein>
<dbReference type="Proteomes" id="UP001601197">
    <property type="component" value="Unassembled WGS sequence"/>
</dbReference>
<evidence type="ECO:0000313" key="3">
    <source>
        <dbReference type="EMBL" id="MFE9169856.1"/>
    </source>
</evidence>
<keyword evidence="2" id="KW-0732">Signal</keyword>
<accession>A0ABW6KPP1</accession>
<evidence type="ECO:0008006" key="5">
    <source>
        <dbReference type="Google" id="ProtNLM"/>
    </source>
</evidence>
<keyword evidence="4" id="KW-1185">Reference proteome</keyword>